<protein>
    <submittedName>
        <fullName evidence="1">DUF742 domain-containing protein</fullName>
    </submittedName>
</protein>
<gene>
    <name evidence="1" type="ORF">E9998_14665</name>
</gene>
<dbReference type="OrthoDB" id="4274007at2"/>
<evidence type="ECO:0000313" key="2">
    <source>
        <dbReference type="Proteomes" id="UP000305792"/>
    </source>
</evidence>
<organism evidence="1 2">
    <name type="scientific">Glycomyces paridis</name>
    <dbReference type="NCBI Taxonomy" id="2126555"/>
    <lineage>
        <taxon>Bacteria</taxon>
        <taxon>Bacillati</taxon>
        <taxon>Actinomycetota</taxon>
        <taxon>Actinomycetes</taxon>
        <taxon>Glycomycetales</taxon>
        <taxon>Glycomycetaceae</taxon>
        <taxon>Glycomyces</taxon>
    </lineage>
</organism>
<dbReference type="Proteomes" id="UP000305792">
    <property type="component" value="Unassembled WGS sequence"/>
</dbReference>
<dbReference type="RefSeq" id="WP_136530440.1">
    <property type="nucleotide sequence ID" value="NZ_STGX01000010.1"/>
</dbReference>
<sequence>MADSAERPLLDDDAGPLVRPYMASGGRTAPTASLDLLTLVWATGRLGPTQLEAELGEVLLLCREPISVAEVAAHLRLPAMVVKVLLSDLLDLGAVGLLSPDPAVDTTDRTVLEALLNGLQRRL</sequence>
<dbReference type="AlphaFoldDB" id="A0A4S8PDK0"/>
<evidence type="ECO:0000313" key="1">
    <source>
        <dbReference type="EMBL" id="THV27635.1"/>
    </source>
</evidence>
<dbReference type="InterPro" id="IPR007995">
    <property type="entry name" value="DUF742"/>
</dbReference>
<dbReference type="Pfam" id="PF05331">
    <property type="entry name" value="DUF742"/>
    <property type="match status" value="1"/>
</dbReference>
<dbReference type="PANTHER" id="PTHR36221:SF1">
    <property type="entry name" value="DUF742 DOMAIN-CONTAINING PROTEIN"/>
    <property type="match status" value="1"/>
</dbReference>
<dbReference type="PANTHER" id="PTHR36221">
    <property type="entry name" value="DUF742 DOMAIN-CONTAINING PROTEIN"/>
    <property type="match status" value="1"/>
</dbReference>
<comment type="caution">
    <text evidence="1">The sequence shown here is derived from an EMBL/GenBank/DDBJ whole genome shotgun (WGS) entry which is preliminary data.</text>
</comment>
<proteinExistence type="predicted"/>
<reference evidence="1 2" key="1">
    <citation type="journal article" date="2018" name="Int. J. Syst. Evol. Microbiol.">
        <title>Glycomyces paridis sp. nov., isolated from the medicinal plant Paris polyphylla.</title>
        <authorList>
            <person name="Fang X.M."/>
            <person name="Bai J.L."/>
            <person name="Su J."/>
            <person name="Zhao L.L."/>
            <person name="Liu H.Y."/>
            <person name="Ma B.P."/>
            <person name="Zhang Y.Q."/>
            <person name="Yu L.Y."/>
        </authorList>
    </citation>
    <scope>NUCLEOTIDE SEQUENCE [LARGE SCALE GENOMIC DNA]</scope>
    <source>
        <strain evidence="1 2">CPCC 204357</strain>
    </source>
</reference>
<keyword evidence="2" id="KW-1185">Reference proteome</keyword>
<accession>A0A4S8PDK0</accession>
<dbReference type="EMBL" id="STGX01000010">
    <property type="protein sequence ID" value="THV27635.1"/>
    <property type="molecule type" value="Genomic_DNA"/>
</dbReference>
<name>A0A4S8PDK0_9ACTN</name>